<dbReference type="PANTHER" id="PTHR35530:SF1">
    <property type="entry name" value="2-HYDROXYMUCONATE TAUTOMERASE"/>
    <property type="match status" value="1"/>
</dbReference>
<evidence type="ECO:0000256" key="1">
    <source>
        <dbReference type="ARBA" id="ARBA00006723"/>
    </source>
</evidence>
<feature type="active site" description="Proton acceptor; via imino nitrogen" evidence="3">
    <location>
        <position position="32"/>
    </location>
</feature>
<dbReference type="GO" id="GO:0016853">
    <property type="term" value="F:isomerase activity"/>
    <property type="evidence" value="ECO:0007669"/>
    <property type="project" value="UniProtKB-UniRule"/>
</dbReference>
<dbReference type="InterPro" id="IPR018191">
    <property type="entry name" value="4-OT"/>
</dbReference>
<comment type="caution">
    <text evidence="6">The sequence shown here is derived from an EMBL/GenBank/DDBJ whole genome shotgun (WGS) entry which is preliminary data.</text>
</comment>
<dbReference type="InterPro" id="IPR004370">
    <property type="entry name" value="4-OT-like_dom"/>
</dbReference>
<gene>
    <name evidence="6" type="ORF">HB902_14970</name>
    <name evidence="7" type="ORF">HCA46_13675</name>
    <name evidence="8" type="ORF">HCB25_10195</name>
</gene>
<evidence type="ECO:0000259" key="5">
    <source>
        <dbReference type="Pfam" id="PF01361"/>
    </source>
</evidence>
<dbReference type="EMBL" id="JAARUV010000005">
    <property type="protein sequence ID" value="MBC1779890.1"/>
    <property type="molecule type" value="Genomic_DNA"/>
</dbReference>
<dbReference type="EMBL" id="JAARRW010000007">
    <property type="protein sequence ID" value="MBC1563375.1"/>
    <property type="molecule type" value="Genomic_DNA"/>
</dbReference>
<evidence type="ECO:0000313" key="10">
    <source>
        <dbReference type="Proteomes" id="UP000547643"/>
    </source>
</evidence>
<organism evidence="6 9">
    <name type="scientific">Listeria booriae</name>
    <dbReference type="NCBI Taxonomy" id="1552123"/>
    <lineage>
        <taxon>Bacteria</taxon>
        <taxon>Bacillati</taxon>
        <taxon>Bacillota</taxon>
        <taxon>Bacilli</taxon>
        <taxon>Bacillales</taxon>
        <taxon>Listeriaceae</taxon>
        <taxon>Listeria</taxon>
    </lineage>
</organism>
<evidence type="ECO:0000256" key="4">
    <source>
        <dbReference type="RuleBase" id="RU362032"/>
    </source>
</evidence>
<dbReference type="Proteomes" id="UP000541955">
    <property type="component" value="Unassembled WGS sequence"/>
</dbReference>
<accession>A0A7X0XLT0</accession>
<sequence length="91" mass="10291">MLHVKSPSQSYYSTNYVIIHSLNQYLGVNYMPFVTIKFLEGRTDEQKKAVVQDVTEAVSKNLGAPKENIHVILEEMKKTDYGVGGVRKSDI</sequence>
<dbReference type="SUPFAM" id="SSF55331">
    <property type="entry name" value="Tautomerase/MIF"/>
    <property type="match status" value="1"/>
</dbReference>
<dbReference type="NCBIfam" id="NF002571">
    <property type="entry name" value="PRK02220.1"/>
    <property type="match status" value="1"/>
</dbReference>
<evidence type="ECO:0000313" key="9">
    <source>
        <dbReference type="Proteomes" id="UP000541955"/>
    </source>
</evidence>
<dbReference type="Proteomes" id="UP000547643">
    <property type="component" value="Unassembled WGS sequence"/>
</dbReference>
<evidence type="ECO:0000313" key="6">
    <source>
        <dbReference type="EMBL" id="MBC1563375.1"/>
    </source>
</evidence>
<protein>
    <recommendedName>
        <fullName evidence="4">Tautomerase</fullName>
        <ecNumber evidence="4">5.3.2.-</ecNumber>
    </recommendedName>
</protein>
<dbReference type="EMBL" id="JAARYY010000005">
    <property type="protein sequence ID" value="MBC2244436.1"/>
    <property type="molecule type" value="Genomic_DNA"/>
</dbReference>
<dbReference type="NCBIfam" id="TIGR00013">
    <property type="entry name" value="taut"/>
    <property type="match status" value="1"/>
</dbReference>
<evidence type="ECO:0000313" key="7">
    <source>
        <dbReference type="EMBL" id="MBC1779890.1"/>
    </source>
</evidence>
<evidence type="ECO:0000256" key="3">
    <source>
        <dbReference type="PIRSR" id="PIRSR618191-1"/>
    </source>
</evidence>
<evidence type="ECO:0000256" key="2">
    <source>
        <dbReference type="ARBA" id="ARBA00023235"/>
    </source>
</evidence>
<comment type="similarity">
    <text evidence="1 4">Belongs to the 4-oxalocrotonate tautomerase family.</text>
</comment>
<dbReference type="Gene3D" id="3.30.429.10">
    <property type="entry name" value="Macrophage Migration Inhibitory Factor"/>
    <property type="match status" value="1"/>
</dbReference>
<name>A0A7X0XLT0_9LIST</name>
<evidence type="ECO:0000313" key="11">
    <source>
        <dbReference type="Proteomes" id="UP000550367"/>
    </source>
</evidence>
<proteinExistence type="inferred from homology"/>
<evidence type="ECO:0000313" key="8">
    <source>
        <dbReference type="EMBL" id="MBC2244436.1"/>
    </source>
</evidence>
<dbReference type="Pfam" id="PF01361">
    <property type="entry name" value="Tautomerase"/>
    <property type="match status" value="1"/>
</dbReference>
<dbReference type="EC" id="5.3.2.-" evidence="4"/>
<feature type="domain" description="4-oxalocrotonate tautomerase-like" evidence="5">
    <location>
        <begin position="32"/>
        <end position="90"/>
    </location>
</feature>
<dbReference type="AlphaFoldDB" id="A0A7X0XLT0"/>
<dbReference type="Proteomes" id="UP000550367">
    <property type="component" value="Unassembled WGS sequence"/>
</dbReference>
<reference evidence="9 10" key="1">
    <citation type="submission" date="2020-03" db="EMBL/GenBank/DDBJ databases">
        <title>Soil Listeria distribution.</title>
        <authorList>
            <person name="Liao J."/>
            <person name="Wiedmann M."/>
        </authorList>
    </citation>
    <scope>NUCLEOTIDE SEQUENCE [LARGE SCALE GENOMIC DNA]</scope>
    <source>
        <strain evidence="8 11">FSL L7-0153</strain>
        <strain evidence="7 10">FSL L7-1017</strain>
        <strain evidence="6 9">FSL L7-1387</strain>
    </source>
</reference>
<dbReference type="PANTHER" id="PTHR35530">
    <property type="entry name" value="TAUTOMERASE-RELATED"/>
    <property type="match status" value="1"/>
</dbReference>
<dbReference type="InterPro" id="IPR014347">
    <property type="entry name" value="Tautomerase/MIF_sf"/>
</dbReference>
<keyword evidence="2 4" id="KW-0413">Isomerase</keyword>
<dbReference type="CDD" id="cd00491">
    <property type="entry name" value="4Oxalocrotonate_Tautomerase"/>
    <property type="match status" value="1"/>
</dbReference>